<feature type="compositionally biased region" description="Basic and acidic residues" evidence="1">
    <location>
        <begin position="469"/>
        <end position="482"/>
    </location>
</feature>
<keyword evidence="3" id="KW-1185">Reference proteome</keyword>
<feature type="region of interest" description="Disordered" evidence="1">
    <location>
        <begin position="602"/>
        <end position="624"/>
    </location>
</feature>
<feature type="region of interest" description="Disordered" evidence="1">
    <location>
        <begin position="693"/>
        <end position="734"/>
    </location>
</feature>
<accession>A0A7H9HTN9</accession>
<proteinExistence type="predicted"/>
<dbReference type="EMBL" id="CP059270">
    <property type="protein sequence ID" value="QLQ80077.1"/>
    <property type="molecule type" value="Genomic_DNA"/>
</dbReference>
<feature type="compositionally biased region" description="Polar residues" evidence="1">
    <location>
        <begin position="755"/>
        <end position="778"/>
    </location>
</feature>
<feature type="region of interest" description="Disordered" evidence="1">
    <location>
        <begin position="749"/>
        <end position="833"/>
    </location>
</feature>
<organism evidence="2 3">
    <name type="scientific">Torulaspora globosa</name>
    <dbReference type="NCBI Taxonomy" id="48254"/>
    <lineage>
        <taxon>Eukaryota</taxon>
        <taxon>Fungi</taxon>
        <taxon>Dikarya</taxon>
        <taxon>Ascomycota</taxon>
        <taxon>Saccharomycotina</taxon>
        <taxon>Saccharomycetes</taxon>
        <taxon>Saccharomycetales</taxon>
        <taxon>Saccharomycetaceae</taxon>
        <taxon>Torulaspora</taxon>
    </lineage>
</organism>
<reference evidence="2 3" key="1">
    <citation type="submission" date="2020-06" db="EMBL/GenBank/DDBJ databases">
        <title>The yeast mating-type switching endonuclease HO is a domesticated member of an unorthodox homing genetic element family.</title>
        <authorList>
            <person name="Coughlan A.Y."/>
            <person name="Lombardi L."/>
            <person name="Braun-Galleani S."/>
            <person name="Martos A.R."/>
            <person name="Galeote V."/>
            <person name="Bigey F."/>
            <person name="Dequin S."/>
            <person name="Byrne K.P."/>
            <person name="Wolfe K.H."/>
        </authorList>
    </citation>
    <scope>NUCLEOTIDE SEQUENCE [LARGE SCALE GENOMIC DNA]</scope>
    <source>
        <strain evidence="2 3">CBS2947</strain>
    </source>
</reference>
<feature type="compositionally biased region" description="Polar residues" evidence="1">
    <location>
        <begin position="607"/>
        <end position="620"/>
    </location>
</feature>
<feature type="region of interest" description="Disordered" evidence="1">
    <location>
        <begin position="261"/>
        <end position="281"/>
    </location>
</feature>
<feature type="region of interest" description="Disordered" evidence="1">
    <location>
        <begin position="434"/>
        <end position="487"/>
    </location>
</feature>
<feature type="compositionally biased region" description="Polar residues" evidence="1">
    <location>
        <begin position="708"/>
        <end position="720"/>
    </location>
</feature>
<feature type="compositionally biased region" description="Polar residues" evidence="1">
    <location>
        <begin position="46"/>
        <end position="64"/>
    </location>
</feature>
<dbReference type="AlphaFoldDB" id="A0A7H9HTN9"/>
<name>A0A7H9HTN9_9SACH</name>
<feature type="compositionally biased region" description="Polar residues" evidence="1">
    <location>
        <begin position="92"/>
        <end position="124"/>
    </location>
</feature>
<evidence type="ECO:0000313" key="2">
    <source>
        <dbReference type="EMBL" id="QLQ80077.1"/>
    </source>
</evidence>
<dbReference type="Proteomes" id="UP000510647">
    <property type="component" value="Chromosome 4"/>
</dbReference>
<feature type="region of interest" description="Disordered" evidence="1">
    <location>
        <begin position="1"/>
        <end position="64"/>
    </location>
</feature>
<protein>
    <submittedName>
        <fullName evidence="2">Uncharacterized protein</fullName>
    </submittedName>
</protein>
<gene>
    <name evidence="2" type="ORF">HG537_0D00770</name>
</gene>
<feature type="region of interest" description="Disordered" evidence="1">
    <location>
        <begin position="92"/>
        <end position="125"/>
    </location>
</feature>
<feature type="region of interest" description="Disordered" evidence="1">
    <location>
        <begin position="316"/>
        <end position="350"/>
    </location>
</feature>
<feature type="compositionally biased region" description="Polar residues" evidence="1">
    <location>
        <begin position="812"/>
        <end position="833"/>
    </location>
</feature>
<evidence type="ECO:0000256" key="1">
    <source>
        <dbReference type="SAM" id="MobiDB-lite"/>
    </source>
</evidence>
<feature type="compositionally biased region" description="Basic residues" evidence="1">
    <location>
        <begin position="1"/>
        <end position="11"/>
    </location>
</feature>
<sequence length="833" mass="92548">MRSFIKSHKKTNSLEESPTRIAVSPPRTGRRSDHKTSEDSLAFVPSTPTQLSHNNNGSKHSPSFESLHRLANKKMFSTKLFKKNSSSTTLAQVTTSSGSHHDISSITEASSRNSGSTLEATQFNGDEATIPSIKGTITHNWGDHSDKQQPVIILNNPSGGDSAFSQDLEPAVRITSLRRGSAISSVTIASYENALPRTMSADEQLQKRSEPTRDRHVYNELWKVKSKNRQARIHSHDDIIDLEKSSTVSLNLLESTISPLAPLENLEQPDTQEQSSDTQKRQALNDRALNEANHTSKKNYLGLSINLQNANDIETEKCDDSDTEEDDSSLLRTPDVDEEDDDTSKFSFEMSGLNGRTSSVKYYSKPDPKEAVYIDDVYDDEDFDEDMNFYGDDLQNNDFHLADETFIPASDIADGPGCLDLNAGKPLKRYNDLFDLSDDSEDSEYQHDTADESQESEAATNLTELPPSKPDDQENLNDKYGESHSNIDNAAGFRSKIRSSANKTTAKAIKSFSDIFDLDDSDEDESEEDSRWDDGFCNYDEAHNYIHDNEQSGHIISIDKDHQTGGLEDITKDISNHTGKDSSFSLPGRSDTPVQIFVTPPVDHSTDSAASAESQMSSGLTVPPPLPPPARSQTLKIHDLNSSLDSEVPGLMSNLYFIDEAEEDKYNERNGIAEDDYLDEINTVPEDFNFSDTEQELNSAKSPLRLSNRGSFRSTHSYSEQPIGAARESTPTRNKLEIKNKTVTFFNYRGDRSPVETSAQRSPQDTQGYLTSPNNNNEDYVISPIKKEGEACNPVTPTNSFKTPKPEYLNDYSLSPIQENSSSVDNSPSLQLQ</sequence>
<feature type="compositionally biased region" description="Polar residues" evidence="1">
    <location>
        <begin position="268"/>
        <end position="277"/>
    </location>
</feature>
<evidence type="ECO:0000313" key="3">
    <source>
        <dbReference type="Proteomes" id="UP000510647"/>
    </source>
</evidence>
<dbReference type="OrthoDB" id="3973129at2759"/>